<keyword evidence="5" id="KW-1185">Reference proteome</keyword>
<evidence type="ECO:0000256" key="1">
    <source>
        <dbReference type="ARBA" id="ARBA00007469"/>
    </source>
</evidence>
<dbReference type="InterPro" id="IPR001568">
    <property type="entry name" value="RNase_T2-like"/>
</dbReference>
<dbReference type="PANTHER" id="PTHR11240:SF22">
    <property type="entry name" value="RIBONUCLEASE T2"/>
    <property type="match status" value="1"/>
</dbReference>
<evidence type="ECO:0000313" key="5">
    <source>
        <dbReference type="Proteomes" id="UP001611383"/>
    </source>
</evidence>
<organism evidence="4 5">
    <name type="scientific">Archangium minus</name>
    <dbReference type="NCBI Taxonomy" id="83450"/>
    <lineage>
        <taxon>Bacteria</taxon>
        <taxon>Pseudomonadati</taxon>
        <taxon>Myxococcota</taxon>
        <taxon>Myxococcia</taxon>
        <taxon>Myxococcales</taxon>
        <taxon>Cystobacterineae</taxon>
        <taxon>Archangiaceae</taxon>
        <taxon>Archangium</taxon>
    </lineage>
</organism>
<dbReference type="EMBL" id="CP043494">
    <property type="protein sequence ID" value="WNG47076.1"/>
    <property type="molecule type" value="Genomic_DNA"/>
</dbReference>
<accession>A0ABY9WW07</accession>
<dbReference type="Gene3D" id="3.90.730.10">
    <property type="entry name" value="Ribonuclease T2-like"/>
    <property type="match status" value="1"/>
</dbReference>
<comment type="similarity">
    <text evidence="1 2">Belongs to the RNase T2 family.</text>
</comment>
<feature type="region of interest" description="Disordered" evidence="3">
    <location>
        <begin position="96"/>
        <end position="123"/>
    </location>
</feature>
<sequence length="346" mass="38536">MIIEWRKRHSSVLLAVSVFFAPGPSGASVPLRGTLHAERDCEAFVSKKKKSNPDKARLEPGDAYVILEVNRPQQPDWVRVRVEDANPPERWVEASCGRQELSETPAEEEQAETERPIEPDDPSLCGTAGLQDSFKLALSWQPAFCESHRGKKECAANFPAAYQSAGNFTLHGLWPNREACGINYGNCEHRRPQREFCDYPSPGVNAEVTRQLSQVMPGTASCLERHEWFKHGTCQVDWDPSQYFEVAIDLVRQFNDSGLNKFMAANMGKQVLVEDFLAQVDSALGEGARQRLQLTCAGGKLTDVYISLPAHIQPGSSLSELIRTAPQDFRSKCSARFLVDPVGFSR</sequence>
<evidence type="ECO:0000313" key="4">
    <source>
        <dbReference type="EMBL" id="WNG47076.1"/>
    </source>
</evidence>
<dbReference type="PROSITE" id="PS00531">
    <property type="entry name" value="RNASE_T2_2"/>
    <property type="match status" value="1"/>
</dbReference>
<dbReference type="Proteomes" id="UP001611383">
    <property type="component" value="Chromosome"/>
</dbReference>
<protein>
    <submittedName>
        <fullName evidence="4">Ribonuclease T</fullName>
    </submittedName>
</protein>
<evidence type="ECO:0000256" key="3">
    <source>
        <dbReference type="SAM" id="MobiDB-lite"/>
    </source>
</evidence>
<proteinExistence type="inferred from homology"/>
<dbReference type="PROSITE" id="PS00530">
    <property type="entry name" value="RNASE_T2_1"/>
    <property type="match status" value="1"/>
</dbReference>
<dbReference type="InterPro" id="IPR018188">
    <property type="entry name" value="RNase_T2_His_AS_1"/>
</dbReference>
<dbReference type="RefSeq" id="WP_395824220.1">
    <property type="nucleotide sequence ID" value="NZ_CP043494.1"/>
</dbReference>
<dbReference type="PANTHER" id="PTHR11240">
    <property type="entry name" value="RIBONUCLEASE T2"/>
    <property type="match status" value="1"/>
</dbReference>
<name>A0ABY9WW07_9BACT</name>
<dbReference type="Pfam" id="PF00445">
    <property type="entry name" value="Ribonuclease_T2"/>
    <property type="match status" value="1"/>
</dbReference>
<dbReference type="SUPFAM" id="SSF55895">
    <property type="entry name" value="Ribonuclease Rh-like"/>
    <property type="match status" value="1"/>
</dbReference>
<gene>
    <name evidence="4" type="ORF">F0U60_25320</name>
</gene>
<dbReference type="InterPro" id="IPR036430">
    <property type="entry name" value="RNase_T2-like_sf"/>
</dbReference>
<reference evidence="4 5" key="1">
    <citation type="submission" date="2019-08" db="EMBL/GenBank/DDBJ databases">
        <title>Archangium and Cystobacter genomes.</title>
        <authorList>
            <person name="Chen I.-C.K."/>
            <person name="Wielgoss S."/>
        </authorList>
    </citation>
    <scope>NUCLEOTIDE SEQUENCE [LARGE SCALE GENOMIC DNA]</scope>
    <source>
        <strain evidence="4 5">Cbm 6</strain>
    </source>
</reference>
<evidence type="ECO:0000256" key="2">
    <source>
        <dbReference type="RuleBase" id="RU004328"/>
    </source>
</evidence>
<dbReference type="InterPro" id="IPR033130">
    <property type="entry name" value="RNase_T2_His_AS_2"/>
</dbReference>